<dbReference type="InterPro" id="IPR008251">
    <property type="entry name" value="Chromo_shadow_dom"/>
</dbReference>
<comment type="subcellular location">
    <subcellularLocation>
        <location evidence="1">Nucleus</location>
    </subcellularLocation>
</comment>
<evidence type="ECO:0000256" key="4">
    <source>
        <dbReference type="SAM" id="MobiDB-lite"/>
    </source>
</evidence>
<dbReference type="FunFam" id="2.40.50.40:FF:000031">
    <property type="entry name" value="Heterochromatin protein 1"/>
    <property type="match status" value="1"/>
</dbReference>
<sequence>MSKSRTKDPKKTVRKDGEEIEEEPEEEIYQVEKITDLRERDGQTEYFLKWKGYPESDNTWEPENNLDCPDLIKEFKEKNEKAKEEREGKRKNPATVNGSDELAKKKAKKEATKPEQKPESSRASEEGKYKGFERGLEPERIIGATESNGELLFLMKWKNSQEADLVKAKEANFRCPQIVIKFYEEGLHGMILMTMTRKRRVENT</sequence>
<dbReference type="Pfam" id="PF00385">
    <property type="entry name" value="Chromo"/>
    <property type="match status" value="1"/>
</dbReference>
<dbReference type="PRINTS" id="PR00504">
    <property type="entry name" value="CHROMODOMAIN"/>
</dbReference>
<dbReference type="OrthoDB" id="433924at2759"/>
<organism evidence="6 7">
    <name type="scientific">Stichopus japonicus</name>
    <name type="common">Sea cucumber</name>
    <dbReference type="NCBI Taxonomy" id="307972"/>
    <lineage>
        <taxon>Eukaryota</taxon>
        <taxon>Metazoa</taxon>
        <taxon>Echinodermata</taxon>
        <taxon>Eleutherozoa</taxon>
        <taxon>Echinozoa</taxon>
        <taxon>Holothuroidea</taxon>
        <taxon>Aspidochirotacea</taxon>
        <taxon>Aspidochirotida</taxon>
        <taxon>Stichopodidae</taxon>
        <taxon>Apostichopus</taxon>
    </lineage>
</organism>
<evidence type="ECO:0000313" key="6">
    <source>
        <dbReference type="EMBL" id="PIK62142.1"/>
    </source>
</evidence>
<dbReference type="Pfam" id="PF01393">
    <property type="entry name" value="Chromo_shadow"/>
    <property type="match status" value="1"/>
</dbReference>
<feature type="region of interest" description="Disordered" evidence="4">
    <location>
        <begin position="1"/>
        <end position="27"/>
    </location>
</feature>
<dbReference type="PANTHER" id="PTHR22812">
    <property type="entry name" value="CHROMOBOX PROTEIN"/>
    <property type="match status" value="1"/>
</dbReference>
<feature type="compositionally biased region" description="Basic and acidic residues" evidence="4">
    <location>
        <begin position="70"/>
        <end position="90"/>
    </location>
</feature>
<dbReference type="GO" id="GO:0000792">
    <property type="term" value="C:heterochromatin"/>
    <property type="evidence" value="ECO:0007669"/>
    <property type="project" value="UniProtKB-ARBA"/>
</dbReference>
<dbReference type="STRING" id="307972.A0A2G8LPK2"/>
<dbReference type="InterPro" id="IPR017984">
    <property type="entry name" value="Chromo_dom_subgr"/>
</dbReference>
<keyword evidence="3" id="KW-0539">Nucleus</keyword>
<feature type="compositionally biased region" description="Basic and acidic residues" evidence="4">
    <location>
        <begin position="101"/>
        <end position="130"/>
    </location>
</feature>
<feature type="domain" description="Chromo" evidence="5">
    <location>
        <begin position="136"/>
        <end position="185"/>
    </location>
</feature>
<dbReference type="Gene3D" id="2.40.50.40">
    <property type="match status" value="2"/>
</dbReference>
<dbReference type="InterPro" id="IPR023779">
    <property type="entry name" value="Chromodomain_CS"/>
</dbReference>
<dbReference type="SMART" id="SM00300">
    <property type="entry name" value="ChSh"/>
    <property type="match status" value="1"/>
</dbReference>
<feature type="compositionally biased region" description="Acidic residues" evidence="4">
    <location>
        <begin position="18"/>
        <end position="27"/>
    </location>
</feature>
<dbReference type="PROSITE" id="PS50013">
    <property type="entry name" value="CHROMO_2"/>
    <property type="match status" value="2"/>
</dbReference>
<dbReference type="GO" id="GO:0005634">
    <property type="term" value="C:nucleus"/>
    <property type="evidence" value="ECO:0007669"/>
    <property type="project" value="UniProtKB-SubCell"/>
</dbReference>
<proteinExistence type="predicted"/>
<protein>
    <submittedName>
        <fullName evidence="6">Heterochromatin-associated protein</fullName>
    </submittedName>
</protein>
<reference evidence="6 7" key="1">
    <citation type="journal article" date="2017" name="PLoS Biol.">
        <title>The sea cucumber genome provides insights into morphological evolution and visceral regeneration.</title>
        <authorList>
            <person name="Zhang X."/>
            <person name="Sun L."/>
            <person name="Yuan J."/>
            <person name="Sun Y."/>
            <person name="Gao Y."/>
            <person name="Zhang L."/>
            <person name="Li S."/>
            <person name="Dai H."/>
            <person name="Hamel J.F."/>
            <person name="Liu C."/>
            <person name="Yu Y."/>
            <person name="Liu S."/>
            <person name="Lin W."/>
            <person name="Guo K."/>
            <person name="Jin S."/>
            <person name="Xu P."/>
            <person name="Storey K.B."/>
            <person name="Huan P."/>
            <person name="Zhang T."/>
            <person name="Zhou Y."/>
            <person name="Zhang J."/>
            <person name="Lin C."/>
            <person name="Li X."/>
            <person name="Xing L."/>
            <person name="Huo D."/>
            <person name="Sun M."/>
            <person name="Wang L."/>
            <person name="Mercier A."/>
            <person name="Li F."/>
            <person name="Yang H."/>
            <person name="Xiang J."/>
        </authorList>
    </citation>
    <scope>NUCLEOTIDE SEQUENCE [LARGE SCALE GENOMIC DNA]</scope>
    <source>
        <strain evidence="6">Shaxun</strain>
        <tissue evidence="6">Muscle</tissue>
    </source>
</reference>
<dbReference type="InterPro" id="IPR000953">
    <property type="entry name" value="Chromo/chromo_shadow_dom"/>
</dbReference>
<dbReference type="EMBL" id="MRZV01000017">
    <property type="protein sequence ID" value="PIK62142.1"/>
    <property type="molecule type" value="Genomic_DNA"/>
</dbReference>
<comment type="caution">
    <text evidence="6">The sequence shown here is derived from an EMBL/GenBank/DDBJ whole genome shotgun (WGS) entry which is preliminary data.</text>
</comment>
<dbReference type="InterPro" id="IPR016197">
    <property type="entry name" value="Chromo-like_dom_sf"/>
</dbReference>
<feature type="compositionally biased region" description="Basic and acidic residues" evidence="4">
    <location>
        <begin position="1"/>
        <end position="17"/>
    </location>
</feature>
<dbReference type="InterPro" id="IPR051219">
    <property type="entry name" value="Heterochromatin_chromo-domain"/>
</dbReference>
<evidence type="ECO:0000256" key="2">
    <source>
        <dbReference type="ARBA" id="ARBA00022737"/>
    </source>
</evidence>
<gene>
    <name evidence="6" type="ORF">BSL78_00864</name>
</gene>
<evidence type="ECO:0000259" key="5">
    <source>
        <dbReference type="PROSITE" id="PS50013"/>
    </source>
</evidence>
<evidence type="ECO:0000313" key="7">
    <source>
        <dbReference type="Proteomes" id="UP000230750"/>
    </source>
</evidence>
<dbReference type="AlphaFoldDB" id="A0A2G8LPK2"/>
<keyword evidence="7" id="KW-1185">Reference proteome</keyword>
<evidence type="ECO:0000256" key="3">
    <source>
        <dbReference type="ARBA" id="ARBA00023242"/>
    </source>
</evidence>
<feature type="domain" description="Chromo" evidence="5">
    <location>
        <begin position="29"/>
        <end position="87"/>
    </location>
</feature>
<keyword evidence="2" id="KW-0677">Repeat</keyword>
<dbReference type="PROSITE" id="PS00598">
    <property type="entry name" value="CHROMO_1"/>
    <property type="match status" value="1"/>
</dbReference>
<feature type="region of interest" description="Disordered" evidence="4">
    <location>
        <begin position="52"/>
        <end position="130"/>
    </location>
</feature>
<evidence type="ECO:0000256" key="1">
    <source>
        <dbReference type="ARBA" id="ARBA00004123"/>
    </source>
</evidence>
<dbReference type="SMART" id="SM00298">
    <property type="entry name" value="CHROMO"/>
    <property type="match status" value="2"/>
</dbReference>
<dbReference type="InterPro" id="IPR023780">
    <property type="entry name" value="Chromo_domain"/>
</dbReference>
<name>A0A2G8LPK2_STIJA</name>
<dbReference type="Proteomes" id="UP000230750">
    <property type="component" value="Unassembled WGS sequence"/>
</dbReference>
<dbReference type="SUPFAM" id="SSF54160">
    <property type="entry name" value="Chromo domain-like"/>
    <property type="match status" value="2"/>
</dbReference>
<accession>A0A2G8LPK2</accession>